<sequence>MSQDDWIVEQMGSEENRVEMKMRDGAGCEKVLRLENYDDEVVEIRVDDGVGEVVGDGVGEVVGDGVGEVVGDRDPAEWVEAVADRIGVRLEW</sequence>
<dbReference type="Proteomes" id="UP000823736">
    <property type="component" value="Unassembled WGS sequence"/>
</dbReference>
<dbReference type="RefSeq" id="WP_209491490.1">
    <property type="nucleotide sequence ID" value="NZ_JAGGLC010000003.1"/>
</dbReference>
<protein>
    <submittedName>
        <fullName evidence="1">Uncharacterized protein</fullName>
    </submittedName>
</protein>
<dbReference type="EMBL" id="JAGGLC010000003">
    <property type="protein sequence ID" value="MBP1987219.1"/>
    <property type="molecule type" value="Genomic_DNA"/>
</dbReference>
<accession>A0A8T4GWE6</accession>
<evidence type="ECO:0000313" key="2">
    <source>
        <dbReference type="Proteomes" id="UP000823736"/>
    </source>
</evidence>
<keyword evidence="2" id="KW-1185">Reference proteome</keyword>
<organism evidence="1 2">
    <name type="scientific">Halolamina salifodinae</name>
    <dbReference type="NCBI Taxonomy" id="1202767"/>
    <lineage>
        <taxon>Archaea</taxon>
        <taxon>Methanobacteriati</taxon>
        <taxon>Methanobacteriota</taxon>
        <taxon>Stenosarchaea group</taxon>
        <taxon>Halobacteria</taxon>
        <taxon>Halobacteriales</taxon>
        <taxon>Haloferacaceae</taxon>
    </lineage>
</organism>
<proteinExistence type="predicted"/>
<name>A0A8T4GWE6_9EURY</name>
<reference evidence="1" key="1">
    <citation type="submission" date="2021-03" db="EMBL/GenBank/DDBJ databases">
        <title>Genomic Encyclopedia of Type Strains, Phase IV (KMG-IV): sequencing the most valuable type-strain genomes for metagenomic binning, comparative biology and taxonomic classification.</title>
        <authorList>
            <person name="Goeker M."/>
        </authorList>
    </citation>
    <scope>NUCLEOTIDE SEQUENCE</scope>
    <source>
        <strain evidence="1">DSM 26232</strain>
    </source>
</reference>
<evidence type="ECO:0000313" key="1">
    <source>
        <dbReference type="EMBL" id="MBP1987219.1"/>
    </source>
</evidence>
<gene>
    <name evidence="1" type="ORF">J2753_001717</name>
</gene>
<dbReference type="AlphaFoldDB" id="A0A8T4GWE6"/>
<comment type="caution">
    <text evidence="1">The sequence shown here is derived from an EMBL/GenBank/DDBJ whole genome shotgun (WGS) entry which is preliminary data.</text>
</comment>